<evidence type="ECO:0000313" key="2">
    <source>
        <dbReference type="Proteomes" id="UP000016567"/>
    </source>
</evidence>
<dbReference type="OrthoDB" id="9974770at2"/>
<organism evidence="1 2">
    <name type="scientific">Vibrio azureus NBRC 104587</name>
    <dbReference type="NCBI Taxonomy" id="1219077"/>
    <lineage>
        <taxon>Bacteria</taxon>
        <taxon>Pseudomonadati</taxon>
        <taxon>Pseudomonadota</taxon>
        <taxon>Gammaproteobacteria</taxon>
        <taxon>Vibrionales</taxon>
        <taxon>Vibrionaceae</taxon>
        <taxon>Vibrio</taxon>
    </lineage>
</organism>
<reference evidence="1 2" key="1">
    <citation type="submission" date="2013-09" db="EMBL/GenBank/DDBJ databases">
        <title>Whole genome shotgun sequence of Vibrio azureus NBRC 104587.</title>
        <authorList>
            <person name="Isaki S."/>
            <person name="Hosoyama A."/>
            <person name="Numata M."/>
            <person name="Hashimoto M."/>
            <person name="Hosoyama Y."/>
            <person name="Tsuchikane K."/>
            <person name="Noguchi M."/>
            <person name="Hirakata S."/>
            <person name="Ichikawa N."/>
            <person name="Ohji S."/>
            <person name="Yamazoe A."/>
            <person name="Fujita N."/>
        </authorList>
    </citation>
    <scope>NUCLEOTIDE SEQUENCE [LARGE SCALE GENOMIC DNA]</scope>
    <source>
        <strain evidence="1 2">NBRC 104587</strain>
    </source>
</reference>
<accession>U3CA57</accession>
<dbReference type="EMBL" id="BATL01000023">
    <property type="protein sequence ID" value="GAD75268.1"/>
    <property type="molecule type" value="Genomic_DNA"/>
</dbReference>
<proteinExistence type="predicted"/>
<dbReference type="RefSeq" id="WP_021709027.1">
    <property type="nucleotide sequence ID" value="NZ_BAOB01000261.1"/>
</dbReference>
<keyword evidence="2" id="KW-1185">Reference proteome</keyword>
<dbReference type="Proteomes" id="UP000016567">
    <property type="component" value="Unassembled WGS sequence"/>
</dbReference>
<dbReference type="AlphaFoldDB" id="U3CA57"/>
<gene>
    <name evidence="1" type="ORF">VAZ01S_023_00350</name>
</gene>
<name>U3CA57_9VIBR</name>
<evidence type="ECO:0000313" key="1">
    <source>
        <dbReference type="EMBL" id="GAD75268.1"/>
    </source>
</evidence>
<comment type="caution">
    <text evidence="1">The sequence shown here is derived from an EMBL/GenBank/DDBJ whole genome shotgun (WGS) entry which is preliminary data.</text>
</comment>
<protein>
    <submittedName>
        <fullName evidence="1">Uncharacterized protein</fullName>
    </submittedName>
</protein>
<sequence>MKTPDKNNKFNDLNNKIGEILKYSNELNIPLSIAFELNNNVELVSNDQCSGKEQFENIKTLHESKGDVTDFLLSLCKLPEQSKPLNNVKSRNTQADFTITNSQFLPTKH</sequence>
<dbReference type="STRING" id="1219077.VAZ01S_023_00350"/>